<dbReference type="Pfam" id="PF01535">
    <property type="entry name" value="PPR"/>
    <property type="match status" value="1"/>
</dbReference>
<dbReference type="EnsemblMetazoa" id="XM_014393770.2">
    <property type="protein sequence ID" value="XP_014249256.1"/>
    <property type="gene ID" value="LOC106666514"/>
</dbReference>
<dbReference type="KEGG" id="clec:106666514"/>
<dbReference type="Pfam" id="PF12854">
    <property type="entry name" value="PPR_1"/>
    <property type="match status" value="1"/>
</dbReference>
<feature type="repeat" description="PPR" evidence="1">
    <location>
        <begin position="172"/>
        <end position="206"/>
    </location>
</feature>
<name>A0A8I6RMW0_CIMLE</name>
<feature type="repeat" description="PPR" evidence="1">
    <location>
        <begin position="934"/>
        <end position="968"/>
    </location>
</feature>
<evidence type="ECO:0000256" key="1">
    <source>
        <dbReference type="PROSITE-ProRule" id="PRU00708"/>
    </source>
</evidence>
<dbReference type="GO" id="GO:0003730">
    <property type="term" value="F:mRNA 3'-UTR binding"/>
    <property type="evidence" value="ECO:0007669"/>
    <property type="project" value="TreeGrafter"/>
</dbReference>
<sequence>MSMLRSSKFVKYFISFARGIAINQPRGVDDSLLQKSRSLIAWSNRSFASASAHHATNLINRSLQKLDREVRRVGRISRKELQEVFDEIRLHNHATTTQSLMLIRCCGNLVPEETPEVRVKLVHEIWDTFEKLGVPFDISHYNALLRVHLENEHKFSPTEFLVTLEQKGIEPNRVTYQRLIMAYCQNGDIEGAKNILEFMKEKQMPVNESVFNALIIGHSQCNDMESAAGILSVMKQANLLPSADTYTALICGYAKQGDIEEIKKVLDECDKNEVYLQGKDILEVIYKLATNDHYEHIGMLLDYLKSRSNYNQDGKNVILRLIAAGEDKVALDVLKAMPKPVYDEEENLNVGNFFLRQIVKLNRPVDVIVEMCNEVKNLGNKKVFSVVVEKSLELNNPDTSSKLLTHLAKEEPVCFHYYWPVLVQYGKAHNLTGVLNTLRQMSQEVGQPPSNETLRDYVIPYFQKDIIGMKGIITLNQAGVSKASSASAFVAYLLSENQIKEACKLVLQYQSNYNAHFLRKYLVSAFIATKDISSFVTIVTAMESNDVDDVESGGRVLLDTVHYLGSERSKLLPAILSKFLENGISISNEVAELIQNKLSGDELTEEISTLLTKLTSPDLSLAELRRPNRSRHLEHDEEALLNLIKNVDERGENTLGLKKQLLMLYIQHKNIDKTLKLCQQLTMEGFEFHSNLLGHLFDLFINFNKLDEALNCLNKLKKHLGSNVDHSKIIKMAYLMYQQNKFDDALELINNSVQEEVKNNANFLCSSICWKFLNSLAESGDVEKLKTIFEALVKGNFISPSNVLLGPLIKVHILKGDMEKALEAFEECCLKYRATPWKNEIACKLIEKEDSTNLQRVTDLSTHIHGEVNSLYDLVLSFVECGRIRQARKILETPGLRQRTQRINAACERYTSEGRISHLESLVEVTKDLSHINRAEIYQYLLNSYVNEDNVDKAVGLWTQMQEEDVQPTNKFLNMLAKLMEKHNRTVPFHVPDYVEMEEENAGENAKNAISEPLRAFRTAIYNKDVDEAMELLQSKLIITELSQNDKSRLLKLMIDSGRISLASRCVIEWLKQGVKPNTGTLSLVINNLAKVGDIESFNAIGQYISKDVKKRISFVNRQTHCMVEAGRGEEMLNQLLNAISSANTAEELENCANNFPRGGIHSVLQVMPELLPKFEEIEKVYRDKGIMGPTNSLWIYYMINGQKEKAEKVWENFKTSDRFMFQPILSVSRQRLDVSLLDDLIEKSKTVSAGPSTFAVIYSCKLDIILKLNKEDEGNKVLSEALEFCPIEKINRNVLLKLKNMLEINGKEFKFVIPEKSLDATRNSSSSSDSDSESPEFAAKLY</sequence>
<feature type="region of interest" description="Disordered" evidence="2">
    <location>
        <begin position="1319"/>
        <end position="1343"/>
    </location>
</feature>
<feature type="repeat" description="PPR" evidence="1">
    <location>
        <begin position="207"/>
        <end position="241"/>
    </location>
</feature>
<dbReference type="RefSeq" id="XP_014249256.1">
    <property type="nucleotide sequence ID" value="XM_014393770.2"/>
</dbReference>
<dbReference type="GO" id="GO:0005634">
    <property type="term" value="C:nucleus"/>
    <property type="evidence" value="ECO:0007669"/>
    <property type="project" value="TreeGrafter"/>
</dbReference>
<dbReference type="Proteomes" id="UP000494040">
    <property type="component" value="Unassembled WGS sequence"/>
</dbReference>
<protein>
    <recommendedName>
        <fullName evidence="5">Leucine-rich PPR motif-containing protein, mitochondrial</fullName>
    </recommendedName>
</protein>
<dbReference type="GO" id="GO:0005739">
    <property type="term" value="C:mitochondrion"/>
    <property type="evidence" value="ECO:0007669"/>
    <property type="project" value="TreeGrafter"/>
</dbReference>
<feature type="repeat" description="PPR" evidence="1">
    <location>
        <begin position="242"/>
        <end position="276"/>
    </location>
</feature>
<dbReference type="PANTHER" id="PTHR46669:SF1">
    <property type="entry name" value="LEUCINE-RICH PPR MOTIF-CONTAINING PROTEIN, MITOCHONDRIAL"/>
    <property type="match status" value="1"/>
</dbReference>
<dbReference type="InterPro" id="IPR033490">
    <property type="entry name" value="LRP130"/>
</dbReference>
<reference evidence="3" key="1">
    <citation type="submission" date="2022-01" db="UniProtKB">
        <authorList>
            <consortium name="EnsemblMetazoa"/>
        </authorList>
    </citation>
    <scope>IDENTIFICATION</scope>
</reference>
<dbReference type="CTD" id="35100"/>
<evidence type="ECO:0000256" key="2">
    <source>
        <dbReference type="SAM" id="MobiDB-lite"/>
    </source>
</evidence>
<accession>A0A8I6RMW0</accession>
<dbReference type="PROSITE" id="PS51375">
    <property type="entry name" value="PPR"/>
    <property type="match status" value="4"/>
</dbReference>
<dbReference type="GeneID" id="106666514"/>
<dbReference type="SUPFAM" id="SSF81901">
    <property type="entry name" value="HCP-like"/>
    <property type="match status" value="1"/>
</dbReference>
<evidence type="ECO:0000313" key="3">
    <source>
        <dbReference type="EnsemblMetazoa" id="XP_014249256.1"/>
    </source>
</evidence>
<dbReference type="OMA" id="HIDRNKI"/>
<organism evidence="3 4">
    <name type="scientific">Cimex lectularius</name>
    <name type="common">Bed bug</name>
    <name type="synonym">Acanthia lectularia</name>
    <dbReference type="NCBI Taxonomy" id="79782"/>
    <lineage>
        <taxon>Eukaryota</taxon>
        <taxon>Metazoa</taxon>
        <taxon>Ecdysozoa</taxon>
        <taxon>Arthropoda</taxon>
        <taxon>Hexapoda</taxon>
        <taxon>Insecta</taxon>
        <taxon>Pterygota</taxon>
        <taxon>Neoptera</taxon>
        <taxon>Paraneoptera</taxon>
        <taxon>Hemiptera</taxon>
        <taxon>Heteroptera</taxon>
        <taxon>Panheteroptera</taxon>
        <taxon>Cimicomorpha</taxon>
        <taxon>Cimicidae</taxon>
        <taxon>Cimex</taxon>
    </lineage>
</organism>
<dbReference type="InterPro" id="IPR011990">
    <property type="entry name" value="TPR-like_helical_dom_sf"/>
</dbReference>
<evidence type="ECO:0000313" key="4">
    <source>
        <dbReference type="Proteomes" id="UP000494040"/>
    </source>
</evidence>
<dbReference type="NCBIfam" id="TIGR00756">
    <property type="entry name" value="PPR"/>
    <property type="match status" value="3"/>
</dbReference>
<dbReference type="Gene3D" id="1.25.40.10">
    <property type="entry name" value="Tetratricopeptide repeat domain"/>
    <property type="match status" value="3"/>
</dbReference>
<dbReference type="OrthoDB" id="185373at2759"/>
<evidence type="ECO:0008006" key="5">
    <source>
        <dbReference type="Google" id="ProtNLM"/>
    </source>
</evidence>
<dbReference type="PANTHER" id="PTHR46669">
    <property type="entry name" value="LEUCINE-RICH PPR MOTIF-CONTAINING PROTEIN, MITOCHONDRIAL"/>
    <property type="match status" value="1"/>
</dbReference>
<dbReference type="InterPro" id="IPR002885">
    <property type="entry name" value="PPR_rpt"/>
</dbReference>
<keyword evidence="4" id="KW-1185">Reference proteome</keyword>
<dbReference type="Pfam" id="PF13041">
    <property type="entry name" value="PPR_2"/>
    <property type="match status" value="1"/>
</dbReference>
<proteinExistence type="predicted"/>
<dbReference type="GO" id="GO:0070129">
    <property type="term" value="P:regulation of mitochondrial translation"/>
    <property type="evidence" value="ECO:0007669"/>
    <property type="project" value="TreeGrafter"/>
</dbReference>